<name>A0A7M1RRP8_9CAUD</name>
<proteinExistence type="predicted"/>
<evidence type="ECO:0000313" key="1">
    <source>
        <dbReference type="EMBL" id="QOR56956.1"/>
    </source>
</evidence>
<reference evidence="1 2" key="1">
    <citation type="submission" date="2020-07" db="EMBL/GenBank/DDBJ databases">
        <title>Taxonomic proposal: Crassvirales, a new order of highly abundant and diverse bacterial viruses.</title>
        <authorList>
            <person name="Shkoporov A.N."/>
            <person name="Stockdale S.R."/>
            <person name="Guerin E."/>
            <person name="Ross R.P."/>
            <person name="Hill C."/>
        </authorList>
    </citation>
    <scope>NUCLEOTIDE SEQUENCE [LARGE SCALE GENOMIC DNA]</scope>
</reference>
<protein>
    <submittedName>
        <fullName evidence="1">Uncharacterized protein</fullName>
    </submittedName>
</protein>
<dbReference type="Proteomes" id="UP000593985">
    <property type="component" value="Segment"/>
</dbReference>
<dbReference type="KEGG" id="vg:65130880"/>
<sequence length="91" mass="10575">MKYIVVPAEVLIDITQDTLDEMHLVFRYSVDGTEVIMKVANYELLFPSAMTLPLTEEDETPEVVYPYPTYEGEELQKLLSSDKWTNKEEQL</sequence>
<organism evidence="1 2">
    <name type="scientific">uncultured phage cr60_1</name>
    <dbReference type="NCBI Taxonomy" id="2772082"/>
    <lineage>
        <taxon>Viruses</taxon>
        <taxon>Duplodnaviria</taxon>
        <taxon>Heunggongvirae</taxon>
        <taxon>Uroviricota</taxon>
        <taxon>Caudoviricetes</taxon>
        <taxon>Crassvirales</taxon>
        <taxon>Suoliviridae</taxon>
        <taxon>Loutivirinae</taxon>
        <taxon>Buchavirus</taxon>
        <taxon>Buchavirus hominis</taxon>
    </lineage>
</organism>
<dbReference type="EMBL" id="MT774398">
    <property type="protein sequence ID" value="QOR56956.1"/>
    <property type="molecule type" value="Genomic_DNA"/>
</dbReference>
<dbReference type="GeneID" id="65130880"/>
<evidence type="ECO:0000313" key="2">
    <source>
        <dbReference type="Proteomes" id="UP000593985"/>
    </source>
</evidence>
<accession>A0A7M1RRP8</accession>
<dbReference type="RefSeq" id="YP_010112408.1">
    <property type="nucleotide sequence ID" value="NC_055891.1"/>
</dbReference>
<keyword evidence="2" id="KW-1185">Reference proteome</keyword>